<dbReference type="RefSeq" id="WP_043868601.1">
    <property type="nucleotide sequence ID" value="NZ_CP004393.1"/>
</dbReference>
<evidence type="ECO:0000313" key="3">
    <source>
        <dbReference type="Proteomes" id="UP000031521"/>
    </source>
</evidence>
<accession>A0A0B5DWN4</accession>
<proteinExistence type="predicted"/>
<organism evidence="2 3">
    <name type="scientific">Celeribacter indicus</name>
    <dbReference type="NCBI Taxonomy" id="1208324"/>
    <lineage>
        <taxon>Bacteria</taxon>
        <taxon>Pseudomonadati</taxon>
        <taxon>Pseudomonadota</taxon>
        <taxon>Alphaproteobacteria</taxon>
        <taxon>Rhodobacterales</taxon>
        <taxon>Roseobacteraceae</taxon>
        <taxon>Celeribacter</taxon>
    </lineage>
</organism>
<dbReference type="OrthoDB" id="1432662at2"/>
<dbReference type="EMBL" id="CP004393">
    <property type="protein sequence ID" value="AJE45545.1"/>
    <property type="molecule type" value="Genomic_DNA"/>
</dbReference>
<dbReference type="Proteomes" id="UP000031521">
    <property type="component" value="Chromosome"/>
</dbReference>
<gene>
    <name evidence="2" type="ORF">P73_0830</name>
</gene>
<name>A0A0B5DWN4_9RHOB</name>
<evidence type="ECO:0000313" key="2">
    <source>
        <dbReference type="EMBL" id="AJE45545.1"/>
    </source>
</evidence>
<dbReference type="KEGG" id="cid:P73_0830"/>
<feature type="domain" description="General stress protein FMN-binding split barrel" evidence="1">
    <location>
        <begin position="11"/>
        <end position="153"/>
    </location>
</feature>
<dbReference type="PANTHER" id="PTHR34818">
    <property type="entry name" value="PROTEIN BLI-3"/>
    <property type="match status" value="1"/>
</dbReference>
<dbReference type="Pfam" id="PF16242">
    <property type="entry name" value="Pyrid_ox_like"/>
    <property type="match status" value="1"/>
</dbReference>
<dbReference type="SUPFAM" id="SSF50475">
    <property type="entry name" value="FMN-binding split barrel"/>
    <property type="match status" value="1"/>
</dbReference>
<dbReference type="PANTHER" id="PTHR34818:SF1">
    <property type="entry name" value="PROTEIN BLI-3"/>
    <property type="match status" value="1"/>
</dbReference>
<dbReference type="STRING" id="1208324.P73_0830"/>
<dbReference type="HOGENOM" id="CLU_091428_2_1_5"/>
<keyword evidence="3" id="KW-1185">Reference proteome</keyword>
<sequence length="166" mass="18607">MNAHKAVEKDPREALIKEMKDLRAGMLGVEGTHQHMQPMTHYPDWDRNEIWFLTSKDTDLVRSLSPGAKAHFCVMSADQDFDACLRGTLTETRDPGKLEEIWSPVAAAWFHGGKEDPDLTMLRLALEDAALWGSSASALKFGFEIAKANLNEDEKPNIGTHRVITF</sequence>
<protein>
    <recommendedName>
        <fullName evidence="1">General stress protein FMN-binding split barrel domain-containing protein</fullName>
    </recommendedName>
</protein>
<dbReference type="InterPro" id="IPR012349">
    <property type="entry name" value="Split_barrel_FMN-bd"/>
</dbReference>
<dbReference type="AlphaFoldDB" id="A0A0B5DWN4"/>
<dbReference type="InterPro" id="IPR052917">
    <property type="entry name" value="Stress-Dev_Protein"/>
</dbReference>
<dbReference type="InterPro" id="IPR038725">
    <property type="entry name" value="YdaG_split_barrel_FMN-bd"/>
</dbReference>
<reference evidence="2 3" key="1">
    <citation type="journal article" date="2014" name="Int. J. Syst. Evol. Microbiol.">
        <title>Celeribacter indicus sp. nov., a polycyclic aromatic hydrocarbon-degrading bacterium from deep-sea sediment and reclassification of Huaishuia halophila as Celeribacter halophilus comb. nov.</title>
        <authorList>
            <person name="Lai Q."/>
            <person name="Cao J."/>
            <person name="Yuan J."/>
            <person name="Li F."/>
            <person name="Shao Z."/>
        </authorList>
    </citation>
    <scope>NUCLEOTIDE SEQUENCE [LARGE SCALE GENOMIC DNA]</scope>
    <source>
        <strain evidence="2">P73</strain>
    </source>
</reference>
<dbReference type="Gene3D" id="2.30.110.10">
    <property type="entry name" value="Electron Transport, Fmn-binding Protein, Chain A"/>
    <property type="match status" value="1"/>
</dbReference>
<evidence type="ECO:0000259" key="1">
    <source>
        <dbReference type="Pfam" id="PF16242"/>
    </source>
</evidence>